<dbReference type="InterPro" id="IPR036869">
    <property type="entry name" value="J_dom_sf"/>
</dbReference>
<evidence type="ECO:0000313" key="3">
    <source>
        <dbReference type="EMBL" id="QDU33592.1"/>
    </source>
</evidence>
<dbReference type="EMBL" id="CP036425">
    <property type="protein sequence ID" value="QDU33592.1"/>
    <property type="molecule type" value="Genomic_DNA"/>
</dbReference>
<dbReference type="Gene3D" id="2.40.10.220">
    <property type="entry name" value="predicted glycosyltransferase like domains"/>
    <property type="match status" value="1"/>
</dbReference>
<dbReference type="KEGG" id="pcor:KS4_16430"/>
<dbReference type="PANTHER" id="PTHR43096">
    <property type="entry name" value="DNAJ HOMOLOG 1, MITOCHONDRIAL-RELATED"/>
    <property type="match status" value="1"/>
</dbReference>
<evidence type="ECO:0000256" key="1">
    <source>
        <dbReference type="ARBA" id="ARBA00023186"/>
    </source>
</evidence>
<dbReference type="GO" id="GO:0005737">
    <property type="term" value="C:cytoplasm"/>
    <property type="evidence" value="ECO:0007669"/>
    <property type="project" value="TreeGrafter"/>
</dbReference>
<dbReference type="Pfam" id="PF07238">
    <property type="entry name" value="PilZ"/>
    <property type="match status" value="1"/>
</dbReference>
<dbReference type="AlphaFoldDB" id="A0A517YTT9"/>
<proteinExistence type="predicted"/>
<feature type="domain" description="J" evidence="2">
    <location>
        <begin position="145"/>
        <end position="208"/>
    </location>
</feature>
<protein>
    <submittedName>
        <fullName evidence="3">Chaperone protein DnaJ</fullName>
    </submittedName>
</protein>
<dbReference type="Pfam" id="PF00226">
    <property type="entry name" value="DnaJ"/>
    <property type="match status" value="1"/>
</dbReference>
<dbReference type="RefSeq" id="WP_145076749.1">
    <property type="nucleotide sequence ID" value="NZ_CP036425.1"/>
</dbReference>
<sequence length="213" mass="24799">MQKKPEHNLYIIEDEHNQPDNQSPYRRSSTRYSIKSLHCELGQIIDISTDGMRVESKGKLCPIIEQQTGILTLSHQATELRLESQARWIKRRGLFKHEVGLMFMNHTTQQKQNLDHLARFGFTPQSSTTPYISPKPIHASFEFPNYYRILDLSKNANTAQIQRAYDKLIQIYASQTSNPDTESKLKKIHEAYKLLIDDQLRAVYHQMLIEQTA</sequence>
<evidence type="ECO:0000259" key="2">
    <source>
        <dbReference type="PROSITE" id="PS50076"/>
    </source>
</evidence>
<organism evidence="3 4">
    <name type="scientific">Poriferisphaera corsica</name>
    <dbReference type="NCBI Taxonomy" id="2528020"/>
    <lineage>
        <taxon>Bacteria</taxon>
        <taxon>Pseudomonadati</taxon>
        <taxon>Planctomycetota</taxon>
        <taxon>Phycisphaerae</taxon>
        <taxon>Phycisphaerales</taxon>
        <taxon>Phycisphaeraceae</taxon>
        <taxon>Poriferisphaera</taxon>
    </lineage>
</organism>
<dbReference type="PRINTS" id="PR00625">
    <property type="entry name" value="JDOMAIN"/>
</dbReference>
<dbReference type="GO" id="GO:0035438">
    <property type="term" value="F:cyclic-di-GMP binding"/>
    <property type="evidence" value="ECO:0007669"/>
    <property type="project" value="InterPro"/>
</dbReference>
<dbReference type="PANTHER" id="PTHR43096:SF52">
    <property type="entry name" value="DNAJ HOMOLOG 1, MITOCHONDRIAL-RELATED"/>
    <property type="match status" value="1"/>
</dbReference>
<name>A0A517YTT9_9BACT</name>
<dbReference type="InterPro" id="IPR009875">
    <property type="entry name" value="PilZ_domain"/>
</dbReference>
<dbReference type="Gene3D" id="1.10.287.110">
    <property type="entry name" value="DnaJ domain"/>
    <property type="match status" value="1"/>
</dbReference>
<dbReference type="InterPro" id="IPR001623">
    <property type="entry name" value="DnaJ_domain"/>
</dbReference>
<dbReference type="SUPFAM" id="SSF46565">
    <property type="entry name" value="Chaperone J-domain"/>
    <property type="match status" value="1"/>
</dbReference>
<accession>A0A517YTT9</accession>
<keyword evidence="1" id="KW-0143">Chaperone</keyword>
<dbReference type="CDD" id="cd06257">
    <property type="entry name" value="DnaJ"/>
    <property type="match status" value="1"/>
</dbReference>
<dbReference type="GO" id="GO:0051082">
    <property type="term" value="F:unfolded protein binding"/>
    <property type="evidence" value="ECO:0007669"/>
    <property type="project" value="TreeGrafter"/>
</dbReference>
<dbReference type="GO" id="GO:0042026">
    <property type="term" value="P:protein refolding"/>
    <property type="evidence" value="ECO:0007669"/>
    <property type="project" value="TreeGrafter"/>
</dbReference>
<keyword evidence="4" id="KW-1185">Reference proteome</keyword>
<dbReference type="SMART" id="SM00271">
    <property type="entry name" value="DnaJ"/>
    <property type="match status" value="1"/>
</dbReference>
<dbReference type="Proteomes" id="UP000317369">
    <property type="component" value="Chromosome"/>
</dbReference>
<evidence type="ECO:0000313" key="4">
    <source>
        <dbReference type="Proteomes" id="UP000317369"/>
    </source>
</evidence>
<dbReference type="PROSITE" id="PS50076">
    <property type="entry name" value="DNAJ_2"/>
    <property type="match status" value="1"/>
</dbReference>
<gene>
    <name evidence="3" type="primary">dnaJ_2</name>
    <name evidence="3" type="ORF">KS4_16430</name>
</gene>
<reference evidence="3 4" key="1">
    <citation type="submission" date="2019-02" db="EMBL/GenBank/DDBJ databases">
        <title>Deep-cultivation of Planctomycetes and their phenomic and genomic characterization uncovers novel biology.</title>
        <authorList>
            <person name="Wiegand S."/>
            <person name="Jogler M."/>
            <person name="Boedeker C."/>
            <person name="Pinto D."/>
            <person name="Vollmers J."/>
            <person name="Rivas-Marin E."/>
            <person name="Kohn T."/>
            <person name="Peeters S.H."/>
            <person name="Heuer A."/>
            <person name="Rast P."/>
            <person name="Oberbeckmann S."/>
            <person name="Bunk B."/>
            <person name="Jeske O."/>
            <person name="Meyerdierks A."/>
            <person name="Storesund J.E."/>
            <person name="Kallscheuer N."/>
            <person name="Luecker S."/>
            <person name="Lage O.M."/>
            <person name="Pohl T."/>
            <person name="Merkel B.J."/>
            <person name="Hornburger P."/>
            <person name="Mueller R.-W."/>
            <person name="Bruemmer F."/>
            <person name="Labrenz M."/>
            <person name="Spormann A.M."/>
            <person name="Op den Camp H."/>
            <person name="Overmann J."/>
            <person name="Amann R."/>
            <person name="Jetten M.S.M."/>
            <person name="Mascher T."/>
            <person name="Medema M.H."/>
            <person name="Devos D.P."/>
            <person name="Kaster A.-K."/>
            <person name="Ovreas L."/>
            <person name="Rohde M."/>
            <person name="Galperin M.Y."/>
            <person name="Jogler C."/>
        </authorList>
    </citation>
    <scope>NUCLEOTIDE SEQUENCE [LARGE SCALE GENOMIC DNA]</scope>
    <source>
        <strain evidence="3 4">KS4</strain>
    </source>
</reference>